<feature type="domain" description="EamA" evidence="7">
    <location>
        <begin position="3"/>
        <end position="90"/>
    </location>
</feature>
<keyword evidence="5 6" id="KW-0472">Membrane</keyword>
<evidence type="ECO:0000313" key="9">
    <source>
        <dbReference type="Proteomes" id="UP000236754"/>
    </source>
</evidence>
<evidence type="ECO:0000256" key="6">
    <source>
        <dbReference type="SAM" id="Phobius"/>
    </source>
</evidence>
<evidence type="ECO:0000256" key="4">
    <source>
        <dbReference type="ARBA" id="ARBA00022989"/>
    </source>
</evidence>
<dbReference type="Pfam" id="PF00892">
    <property type="entry name" value="EamA"/>
    <property type="match status" value="1"/>
</dbReference>
<keyword evidence="3 6" id="KW-0812">Transmembrane</keyword>
<accession>A0A1H5T7K9</accession>
<feature type="transmembrane region" description="Helical" evidence="6">
    <location>
        <begin position="51"/>
        <end position="70"/>
    </location>
</feature>
<evidence type="ECO:0000259" key="7">
    <source>
        <dbReference type="Pfam" id="PF00892"/>
    </source>
</evidence>
<proteinExistence type="inferred from homology"/>
<dbReference type="AlphaFoldDB" id="A0A1H5T7K9"/>
<protein>
    <submittedName>
        <fullName evidence="8">Probable blue pigment (Indigoidine) exporter</fullName>
    </submittedName>
</protein>
<evidence type="ECO:0000256" key="1">
    <source>
        <dbReference type="ARBA" id="ARBA00004141"/>
    </source>
</evidence>
<dbReference type="PANTHER" id="PTHR32322:SF2">
    <property type="entry name" value="EAMA DOMAIN-CONTAINING PROTEIN"/>
    <property type="match status" value="1"/>
</dbReference>
<dbReference type="SUPFAM" id="SSF103481">
    <property type="entry name" value="Multidrug resistance efflux transporter EmrE"/>
    <property type="match status" value="1"/>
</dbReference>
<evidence type="ECO:0000256" key="2">
    <source>
        <dbReference type="ARBA" id="ARBA00007362"/>
    </source>
</evidence>
<dbReference type="Gene3D" id="1.10.3730.20">
    <property type="match status" value="1"/>
</dbReference>
<dbReference type="InterPro" id="IPR037185">
    <property type="entry name" value="EmrE-like"/>
</dbReference>
<organism evidence="8 9">
    <name type="scientific">Actinacidiphila yanglinensis</name>
    <dbReference type="NCBI Taxonomy" id="310779"/>
    <lineage>
        <taxon>Bacteria</taxon>
        <taxon>Bacillati</taxon>
        <taxon>Actinomycetota</taxon>
        <taxon>Actinomycetes</taxon>
        <taxon>Kitasatosporales</taxon>
        <taxon>Streptomycetaceae</taxon>
        <taxon>Actinacidiphila</taxon>
    </lineage>
</organism>
<dbReference type="InterPro" id="IPR050638">
    <property type="entry name" value="AA-Vitamin_Transporters"/>
</dbReference>
<keyword evidence="4 6" id="KW-1133">Transmembrane helix</keyword>
<dbReference type="GO" id="GO:0016020">
    <property type="term" value="C:membrane"/>
    <property type="evidence" value="ECO:0007669"/>
    <property type="project" value="UniProtKB-SubCell"/>
</dbReference>
<evidence type="ECO:0000256" key="5">
    <source>
        <dbReference type="ARBA" id="ARBA00023136"/>
    </source>
</evidence>
<feature type="transmembrane region" description="Helical" evidence="6">
    <location>
        <begin position="76"/>
        <end position="94"/>
    </location>
</feature>
<comment type="subcellular location">
    <subcellularLocation>
        <location evidence="1">Membrane</location>
        <topology evidence="1">Multi-pass membrane protein</topology>
    </subcellularLocation>
</comment>
<dbReference type="Proteomes" id="UP000236754">
    <property type="component" value="Unassembled WGS sequence"/>
</dbReference>
<sequence>MLPVSLLVEGLPPATLSTRNMLGYGYLTLVGAALAYALWFRGIRELPPTNVTFLVLLSPVVATAVGWLALGQELTAMQVAGGVLILGALVAAQLKPAVEPLTAPPPLTGRPSGT</sequence>
<evidence type="ECO:0000256" key="3">
    <source>
        <dbReference type="ARBA" id="ARBA00022692"/>
    </source>
</evidence>
<dbReference type="PANTHER" id="PTHR32322">
    <property type="entry name" value="INNER MEMBRANE TRANSPORTER"/>
    <property type="match status" value="1"/>
</dbReference>
<reference evidence="8 9" key="1">
    <citation type="submission" date="2016-10" db="EMBL/GenBank/DDBJ databases">
        <authorList>
            <person name="de Groot N.N."/>
        </authorList>
    </citation>
    <scope>NUCLEOTIDE SEQUENCE [LARGE SCALE GENOMIC DNA]</scope>
    <source>
        <strain evidence="8 9">CGMCC 4.2023</strain>
    </source>
</reference>
<feature type="transmembrane region" description="Helical" evidence="6">
    <location>
        <begin position="20"/>
        <end position="39"/>
    </location>
</feature>
<dbReference type="InterPro" id="IPR000620">
    <property type="entry name" value="EamA_dom"/>
</dbReference>
<keyword evidence="9" id="KW-1185">Reference proteome</keyword>
<name>A0A1H5T7K9_9ACTN</name>
<evidence type="ECO:0000313" key="8">
    <source>
        <dbReference type="EMBL" id="SEF58823.1"/>
    </source>
</evidence>
<gene>
    <name evidence="8" type="ORF">SAMN05216223_101422</name>
</gene>
<comment type="similarity">
    <text evidence="2">Belongs to the EamA transporter family.</text>
</comment>
<dbReference type="EMBL" id="FNVU01000001">
    <property type="protein sequence ID" value="SEF58823.1"/>
    <property type="molecule type" value="Genomic_DNA"/>
</dbReference>